<dbReference type="RefSeq" id="WP_284486196.1">
    <property type="nucleotide sequence ID" value="NZ_JASNJE010000017.1"/>
</dbReference>
<keyword evidence="1" id="KW-0472">Membrane</keyword>
<feature type="transmembrane region" description="Helical" evidence="1">
    <location>
        <begin position="40"/>
        <end position="68"/>
    </location>
</feature>
<comment type="caution">
    <text evidence="2">The sequence shown here is derived from an EMBL/GenBank/DDBJ whole genome shotgun (WGS) entry which is preliminary data.</text>
</comment>
<proteinExistence type="predicted"/>
<protein>
    <submittedName>
        <fullName evidence="2">Uncharacterized protein</fullName>
    </submittedName>
</protein>
<dbReference type="Proteomes" id="UP001227126">
    <property type="component" value="Unassembled WGS sequence"/>
</dbReference>
<evidence type="ECO:0000313" key="3">
    <source>
        <dbReference type="Proteomes" id="UP001227126"/>
    </source>
</evidence>
<evidence type="ECO:0000256" key="1">
    <source>
        <dbReference type="SAM" id="Phobius"/>
    </source>
</evidence>
<sequence length="79" mass="8592">MTRSAAKLMKEEYRSPFGIHETFNDQSPAMKGRSVMAGMAGLWAAAVNPTVVLPYLQIFGAGLLLAWLRPPTGQLVQTT</sequence>
<gene>
    <name evidence="2" type="ORF">QO034_14185</name>
</gene>
<organism evidence="2 3">
    <name type="scientific">Sedimentitalea xiamensis</name>
    <dbReference type="NCBI Taxonomy" id="3050037"/>
    <lineage>
        <taxon>Bacteria</taxon>
        <taxon>Pseudomonadati</taxon>
        <taxon>Pseudomonadota</taxon>
        <taxon>Alphaproteobacteria</taxon>
        <taxon>Rhodobacterales</taxon>
        <taxon>Paracoccaceae</taxon>
        <taxon>Sedimentitalea</taxon>
    </lineage>
</organism>
<dbReference type="EMBL" id="JASNJE010000017">
    <property type="protein sequence ID" value="MDK3074263.1"/>
    <property type="molecule type" value="Genomic_DNA"/>
</dbReference>
<keyword evidence="3" id="KW-1185">Reference proteome</keyword>
<keyword evidence="1" id="KW-0812">Transmembrane</keyword>
<accession>A0ABT7FGQ6</accession>
<reference evidence="2 3" key="1">
    <citation type="submission" date="2023-05" db="EMBL/GenBank/DDBJ databases">
        <title>Sedimentitalea sp. nov. JM2-8.</title>
        <authorList>
            <person name="Huang J."/>
        </authorList>
    </citation>
    <scope>NUCLEOTIDE SEQUENCE [LARGE SCALE GENOMIC DNA]</scope>
    <source>
        <strain evidence="2 3">JM2-8</strain>
    </source>
</reference>
<name>A0ABT7FGQ6_9RHOB</name>
<keyword evidence="1" id="KW-1133">Transmembrane helix</keyword>
<evidence type="ECO:0000313" key="2">
    <source>
        <dbReference type="EMBL" id="MDK3074263.1"/>
    </source>
</evidence>